<dbReference type="EMBL" id="LAZR01059673">
    <property type="protein sequence ID" value="KKK67318.1"/>
    <property type="molecule type" value="Genomic_DNA"/>
</dbReference>
<sequence>MLKKLFSSSIRVDVLALLLNNPDDKFYVREIAKLLQKNPSGIKRELDNLEQIGIINSERVLNFKYFKVNKKSPLYTDLRRLVLTSLGLKGSLQAVLKGAGTKSAFIYGPYASDDQVKTVDLMIIGTKNQLTDEFRDLERHFSCTLTWIEMEEAEYKERRREREPQLVSILSEKRIPLIGRV</sequence>
<organism evidence="1">
    <name type="scientific">marine sediment metagenome</name>
    <dbReference type="NCBI Taxonomy" id="412755"/>
    <lineage>
        <taxon>unclassified sequences</taxon>
        <taxon>metagenomes</taxon>
        <taxon>ecological metagenomes</taxon>
    </lineage>
</organism>
<dbReference type="AlphaFoldDB" id="A0A0F8XEN0"/>
<dbReference type="CDD" id="cd00090">
    <property type="entry name" value="HTH_ARSR"/>
    <property type="match status" value="1"/>
</dbReference>
<dbReference type="SUPFAM" id="SSF46785">
    <property type="entry name" value="Winged helix' DNA-binding domain"/>
    <property type="match status" value="1"/>
</dbReference>
<evidence type="ECO:0008006" key="2">
    <source>
        <dbReference type="Google" id="ProtNLM"/>
    </source>
</evidence>
<dbReference type="InterPro" id="IPR036388">
    <property type="entry name" value="WH-like_DNA-bd_sf"/>
</dbReference>
<evidence type="ECO:0000313" key="1">
    <source>
        <dbReference type="EMBL" id="KKK67318.1"/>
    </source>
</evidence>
<accession>A0A0F8XEN0</accession>
<gene>
    <name evidence="1" type="ORF">LCGC14_2955270</name>
</gene>
<proteinExistence type="predicted"/>
<dbReference type="InterPro" id="IPR011991">
    <property type="entry name" value="ArsR-like_HTH"/>
</dbReference>
<comment type="caution">
    <text evidence="1">The sequence shown here is derived from an EMBL/GenBank/DDBJ whole genome shotgun (WGS) entry which is preliminary data.</text>
</comment>
<dbReference type="InterPro" id="IPR036390">
    <property type="entry name" value="WH_DNA-bd_sf"/>
</dbReference>
<reference evidence="1" key="1">
    <citation type="journal article" date="2015" name="Nature">
        <title>Complex archaea that bridge the gap between prokaryotes and eukaryotes.</title>
        <authorList>
            <person name="Spang A."/>
            <person name="Saw J.H."/>
            <person name="Jorgensen S.L."/>
            <person name="Zaremba-Niedzwiedzka K."/>
            <person name="Martijn J."/>
            <person name="Lind A.E."/>
            <person name="van Eijk R."/>
            <person name="Schleper C."/>
            <person name="Guy L."/>
            <person name="Ettema T.J."/>
        </authorList>
    </citation>
    <scope>NUCLEOTIDE SEQUENCE</scope>
</reference>
<dbReference type="Gene3D" id="1.10.10.10">
    <property type="entry name" value="Winged helix-like DNA-binding domain superfamily/Winged helix DNA-binding domain"/>
    <property type="match status" value="1"/>
</dbReference>
<protein>
    <recommendedName>
        <fullName evidence="2">HTH arsR-type domain-containing protein</fullName>
    </recommendedName>
</protein>
<name>A0A0F8XEN0_9ZZZZ</name>